<sequence>MEYRDPIGDILKKSNDLDENSGKGKPMSKEYQKYDTYQQFEKVARNAGYLPEWIKIQHQISEALSALESFKELKDINKLIKKYNKRCPPPLQKTLITEENYERQKLRW</sequence>
<dbReference type="EMBL" id="FNIL01000002">
    <property type="protein sequence ID" value="SDN65498.1"/>
    <property type="molecule type" value="Genomic_DNA"/>
</dbReference>
<accession>A0A1H0D5T0</accession>
<keyword evidence="4" id="KW-1185">Reference proteome</keyword>
<proteinExistence type="predicted"/>
<evidence type="ECO:0000313" key="4">
    <source>
        <dbReference type="Proteomes" id="UP000198778"/>
    </source>
</evidence>
<reference evidence="4" key="1">
    <citation type="submission" date="2016-10" db="EMBL/GenBank/DDBJ databases">
        <authorList>
            <person name="Varghese N."/>
            <person name="Submissions S."/>
        </authorList>
    </citation>
    <scope>NUCLEOTIDE SEQUENCE [LARGE SCALE GENOMIC DNA]</scope>
    <source>
        <strain evidence="4">CGMCC 1.10369</strain>
    </source>
</reference>
<dbReference type="OrthoDB" id="9798476at2"/>
<dbReference type="Proteomes" id="UP000198778">
    <property type="component" value="Unassembled WGS sequence"/>
</dbReference>
<dbReference type="STRING" id="745820.SAMN04488053_102353"/>
<dbReference type="RefSeq" id="WP_090841724.1">
    <property type="nucleotide sequence ID" value="NZ_FNIL01000002.1"/>
</dbReference>
<feature type="region of interest" description="Disordered" evidence="1">
    <location>
        <begin position="1"/>
        <end position="28"/>
    </location>
</feature>
<protein>
    <recommendedName>
        <fullName evidence="2">DnaJ homologue subfamily C member 28 conserved domain-containing protein</fullName>
    </recommendedName>
</protein>
<name>A0A1H0D5T0_9BACI</name>
<dbReference type="AlphaFoldDB" id="A0A1H0D5T0"/>
<dbReference type="Pfam" id="PF09350">
    <property type="entry name" value="DJC28_CD"/>
    <property type="match status" value="1"/>
</dbReference>
<feature type="domain" description="DnaJ homologue subfamily C member 28 conserved" evidence="2">
    <location>
        <begin position="16"/>
        <end position="67"/>
    </location>
</feature>
<dbReference type="InterPro" id="IPR018961">
    <property type="entry name" value="DnaJ_homolog_subfam-C_membr-28"/>
</dbReference>
<evidence type="ECO:0000259" key="2">
    <source>
        <dbReference type="Pfam" id="PF09350"/>
    </source>
</evidence>
<organism evidence="3 4">
    <name type="scientific">Alkalicoccus daliensis</name>
    <dbReference type="NCBI Taxonomy" id="745820"/>
    <lineage>
        <taxon>Bacteria</taxon>
        <taxon>Bacillati</taxon>
        <taxon>Bacillota</taxon>
        <taxon>Bacilli</taxon>
        <taxon>Bacillales</taxon>
        <taxon>Bacillaceae</taxon>
        <taxon>Alkalicoccus</taxon>
    </lineage>
</organism>
<evidence type="ECO:0000256" key="1">
    <source>
        <dbReference type="SAM" id="MobiDB-lite"/>
    </source>
</evidence>
<evidence type="ECO:0000313" key="3">
    <source>
        <dbReference type="EMBL" id="SDN65498.1"/>
    </source>
</evidence>
<gene>
    <name evidence="3" type="ORF">SAMN04488053_102353</name>
</gene>